<keyword evidence="2" id="KW-1185">Reference proteome</keyword>
<dbReference type="Proteomes" id="UP000502416">
    <property type="component" value="Segment"/>
</dbReference>
<protein>
    <submittedName>
        <fullName evidence="1">Uncharacterized protein</fullName>
    </submittedName>
</protein>
<evidence type="ECO:0000313" key="2">
    <source>
        <dbReference type="Proteomes" id="UP000502416"/>
    </source>
</evidence>
<accession>A0A6M3TC41</accession>
<organism evidence="1 2">
    <name type="scientific">Sphingomonas phage Lucius</name>
    <dbReference type="NCBI Taxonomy" id="2686313"/>
    <lineage>
        <taxon>Viruses</taxon>
        <taxon>Duplodnaviria</taxon>
        <taxon>Heunggongvirae</taxon>
        <taxon>Uroviricota</taxon>
        <taxon>Caudoviricetes</taxon>
        <taxon>Johnpaulvirinae</taxon>
        <taxon>Kharnvirus</taxon>
        <taxon>Kharnvirus lucius</taxon>
    </lineage>
</organism>
<name>A0A6M3TC41_9CAUD</name>
<sequence>MAYEHDTTVLGGLPVTIEYSVQGAEPDVGIMSAYVDEWYIVAINGRAVKKCDWLDKRIAETKGETDRIVEELNEAASEADYDYPDY</sequence>
<dbReference type="KEGG" id="vg:79585680"/>
<dbReference type="EMBL" id="MN734438">
    <property type="protein sequence ID" value="QJD54492.1"/>
    <property type="molecule type" value="Genomic_DNA"/>
</dbReference>
<proteinExistence type="predicted"/>
<dbReference type="RefSeq" id="YP_010738313.1">
    <property type="nucleotide sequence ID" value="NC_073025.1"/>
</dbReference>
<dbReference type="GeneID" id="79585680"/>
<evidence type="ECO:0000313" key="1">
    <source>
        <dbReference type="EMBL" id="QJD54492.1"/>
    </source>
</evidence>
<reference evidence="1 2" key="1">
    <citation type="submission" date="2019-11" db="EMBL/GenBank/DDBJ databases">
        <authorList>
            <person name="Hylling O."/>
            <person name="Hansen L.H."/>
            <person name="Johansen A."/>
        </authorList>
    </citation>
    <scope>NUCLEOTIDE SEQUENCE [LARGE SCALE GENOMIC DNA]</scope>
</reference>